<dbReference type="KEGG" id="orm:HTY61_00625"/>
<keyword evidence="1" id="KW-0812">Transmembrane</keyword>
<gene>
    <name evidence="2" type="ORF">HTY61_00625</name>
</gene>
<reference evidence="2 3" key="1">
    <citation type="submission" date="2020-06" db="EMBL/GenBank/DDBJ databases">
        <title>Oricola thermophila sp. nov. isolated from a tidal sediments.</title>
        <authorList>
            <person name="Kwon K.K."/>
            <person name="Yang S.-H."/>
            <person name="Park M.-J."/>
        </authorList>
    </citation>
    <scope>NUCLEOTIDE SEQUENCE [LARGE SCALE GENOMIC DNA]</scope>
    <source>
        <strain evidence="2 3">MEBiC13590</strain>
    </source>
</reference>
<feature type="transmembrane region" description="Helical" evidence="1">
    <location>
        <begin position="20"/>
        <end position="41"/>
    </location>
</feature>
<sequence length="261" mass="29100">MNDDAKRDWERAIERNCAALRRIAAMLFAMLGLGGGVPETVPRRARRRLLRFLRPAESAARRLILAAARGIAVPPPRVAPPPAPSPVELLRARGLLVSHGPVFLGLARRWVPETPAPEEPEPGSGRVPAFRLADPHRRFDFWARPGRARLAFAELPPDEALAREIEEVPARALCNRVMALKAALEDLPAQAKRLARLRARREAARAVGRERCKVPSLYRFPLRYGPPPGWRRRPRDGTGEVDRVLAECHRLALAAMRPDTS</sequence>
<name>A0A6N1V855_9HYPH</name>
<dbReference type="RefSeq" id="WP_175274970.1">
    <property type="nucleotide sequence ID" value="NZ_CP054836.1"/>
</dbReference>
<protein>
    <submittedName>
        <fullName evidence="2">Uncharacterized protein</fullName>
    </submittedName>
</protein>
<evidence type="ECO:0000313" key="3">
    <source>
        <dbReference type="Proteomes" id="UP000509367"/>
    </source>
</evidence>
<keyword evidence="3" id="KW-1185">Reference proteome</keyword>
<organism evidence="2 3">
    <name type="scientific">Oricola thermophila</name>
    <dbReference type="NCBI Taxonomy" id="2742145"/>
    <lineage>
        <taxon>Bacteria</taxon>
        <taxon>Pseudomonadati</taxon>
        <taxon>Pseudomonadota</taxon>
        <taxon>Alphaproteobacteria</taxon>
        <taxon>Hyphomicrobiales</taxon>
        <taxon>Ahrensiaceae</taxon>
        <taxon>Oricola</taxon>
    </lineage>
</organism>
<keyword evidence="1" id="KW-1133">Transmembrane helix</keyword>
<accession>A0A6N1V855</accession>
<evidence type="ECO:0000256" key="1">
    <source>
        <dbReference type="SAM" id="Phobius"/>
    </source>
</evidence>
<keyword evidence="1" id="KW-0472">Membrane</keyword>
<dbReference type="AlphaFoldDB" id="A0A6N1V855"/>
<evidence type="ECO:0000313" key="2">
    <source>
        <dbReference type="EMBL" id="QKV17074.1"/>
    </source>
</evidence>
<dbReference type="EMBL" id="CP054836">
    <property type="protein sequence ID" value="QKV17074.1"/>
    <property type="molecule type" value="Genomic_DNA"/>
</dbReference>
<dbReference type="Proteomes" id="UP000509367">
    <property type="component" value="Chromosome"/>
</dbReference>
<proteinExistence type="predicted"/>